<dbReference type="Proteomes" id="UP000507470">
    <property type="component" value="Unassembled WGS sequence"/>
</dbReference>
<dbReference type="InterPro" id="IPR036179">
    <property type="entry name" value="Ig-like_dom_sf"/>
</dbReference>
<evidence type="ECO:0000256" key="1">
    <source>
        <dbReference type="SAM" id="Phobius"/>
    </source>
</evidence>
<proteinExistence type="predicted"/>
<protein>
    <recommendedName>
        <fullName evidence="2">Ig-like domain-containing protein</fullName>
    </recommendedName>
</protein>
<keyword evidence="1" id="KW-0472">Membrane</keyword>
<dbReference type="InterPro" id="IPR007110">
    <property type="entry name" value="Ig-like_dom"/>
</dbReference>
<feature type="transmembrane region" description="Helical" evidence="1">
    <location>
        <begin position="298"/>
        <end position="318"/>
    </location>
</feature>
<dbReference type="EMBL" id="CACVKT020008727">
    <property type="protein sequence ID" value="CAC5417033.1"/>
    <property type="molecule type" value="Genomic_DNA"/>
</dbReference>
<feature type="domain" description="Ig-like" evidence="2">
    <location>
        <begin position="65"/>
        <end position="174"/>
    </location>
</feature>
<dbReference type="PROSITE" id="PS50835">
    <property type="entry name" value="IG_LIKE"/>
    <property type="match status" value="1"/>
</dbReference>
<keyword evidence="1" id="KW-0812">Transmembrane</keyword>
<organism evidence="3 4">
    <name type="scientific">Mytilus coruscus</name>
    <name type="common">Sea mussel</name>
    <dbReference type="NCBI Taxonomy" id="42192"/>
    <lineage>
        <taxon>Eukaryota</taxon>
        <taxon>Metazoa</taxon>
        <taxon>Spiralia</taxon>
        <taxon>Lophotrochozoa</taxon>
        <taxon>Mollusca</taxon>
        <taxon>Bivalvia</taxon>
        <taxon>Autobranchia</taxon>
        <taxon>Pteriomorphia</taxon>
        <taxon>Mytilida</taxon>
        <taxon>Mytiloidea</taxon>
        <taxon>Mytilidae</taxon>
        <taxon>Mytilinae</taxon>
        <taxon>Mytilus</taxon>
    </lineage>
</organism>
<sequence>MLKVNVTLYKNTQSAREIKKTCFRKIICIFLCDVHTRRLFVTVKRCRCLVDIADAITTIIYVLKPTCLAASKLGTSHAVDLFLTSRTIIFGNSVFIVCSTTNTSFLTLTRRWSKQNDNITLCVDGHCGKSEKYTESETENSTYTLEIHNFNETDVNMVYACSFGSNNSLSNSVNVFLNEDHFEYHPNKSEISKKADRLDGFLNIEIVLKKVFPIPFCEFKYNDMNLSTAIKTISWNNGIFDSVQMLLNDHYIGFSSGSLNVTCRVGKTKISIMSENFSESKQSIKRTSRTDGTEMKKLIISLAVGNSVLVMIIIILFVNVSLQNKPVIIGQTAHISCLYLSNSSNPIKGISWYVKEGKNLIPIVHNGLSNEKSKYKETDGENNSIRVLNILKFSGKDVNKNYSCEIGLDEGWLYLDLNEKDYVCKLAAKCYENIV</sequence>
<keyword evidence="4" id="KW-1185">Reference proteome</keyword>
<evidence type="ECO:0000259" key="2">
    <source>
        <dbReference type="PROSITE" id="PS50835"/>
    </source>
</evidence>
<gene>
    <name evidence="3" type="ORF">MCOR_49589</name>
</gene>
<name>A0A6J8EAN6_MYTCO</name>
<keyword evidence="1" id="KW-1133">Transmembrane helix</keyword>
<evidence type="ECO:0000313" key="3">
    <source>
        <dbReference type="EMBL" id="CAC5417033.1"/>
    </source>
</evidence>
<evidence type="ECO:0000313" key="4">
    <source>
        <dbReference type="Proteomes" id="UP000507470"/>
    </source>
</evidence>
<dbReference type="SUPFAM" id="SSF48726">
    <property type="entry name" value="Immunoglobulin"/>
    <property type="match status" value="2"/>
</dbReference>
<dbReference type="InterPro" id="IPR013783">
    <property type="entry name" value="Ig-like_fold"/>
</dbReference>
<dbReference type="AlphaFoldDB" id="A0A6J8EAN6"/>
<accession>A0A6J8EAN6</accession>
<reference evidence="3 4" key="1">
    <citation type="submission" date="2020-06" db="EMBL/GenBank/DDBJ databases">
        <authorList>
            <person name="Li R."/>
            <person name="Bekaert M."/>
        </authorList>
    </citation>
    <scope>NUCLEOTIDE SEQUENCE [LARGE SCALE GENOMIC DNA]</scope>
    <source>
        <strain evidence="4">wild</strain>
    </source>
</reference>
<dbReference type="Gene3D" id="2.60.40.10">
    <property type="entry name" value="Immunoglobulins"/>
    <property type="match status" value="2"/>
</dbReference>